<reference evidence="3" key="1">
    <citation type="submission" date="2016-06" db="UniProtKB">
        <authorList>
            <consortium name="WormBaseParasite"/>
        </authorList>
    </citation>
    <scope>IDENTIFICATION</scope>
</reference>
<dbReference type="Proteomes" id="UP000271098">
    <property type="component" value="Unassembled WGS sequence"/>
</dbReference>
<name>A0A183DAW0_9BILA</name>
<dbReference type="InterPro" id="IPR015422">
    <property type="entry name" value="PyrdxlP-dep_Trfase_small"/>
</dbReference>
<sequence length="47" mass="5256">MSATQPKKRPRYAERIADVKPSLWVEFTALASECKAVNIGQVSDFIC</sequence>
<reference evidence="1 2" key="2">
    <citation type="submission" date="2018-11" db="EMBL/GenBank/DDBJ databases">
        <authorList>
            <consortium name="Pathogen Informatics"/>
        </authorList>
    </citation>
    <scope>NUCLEOTIDE SEQUENCE [LARGE SCALE GENOMIC DNA]</scope>
</reference>
<gene>
    <name evidence="1" type="ORF">GPUH_LOCUS5853</name>
</gene>
<proteinExistence type="predicted"/>
<dbReference type="EMBL" id="UYRT01012878">
    <property type="protein sequence ID" value="VDK52426.1"/>
    <property type="molecule type" value="Genomic_DNA"/>
</dbReference>
<keyword evidence="2" id="KW-1185">Reference proteome</keyword>
<evidence type="ECO:0000313" key="1">
    <source>
        <dbReference type="EMBL" id="VDK52426.1"/>
    </source>
</evidence>
<dbReference type="OrthoDB" id="10556591at2759"/>
<organism evidence="3">
    <name type="scientific">Gongylonema pulchrum</name>
    <dbReference type="NCBI Taxonomy" id="637853"/>
    <lineage>
        <taxon>Eukaryota</taxon>
        <taxon>Metazoa</taxon>
        <taxon>Ecdysozoa</taxon>
        <taxon>Nematoda</taxon>
        <taxon>Chromadorea</taxon>
        <taxon>Rhabditida</taxon>
        <taxon>Spirurina</taxon>
        <taxon>Spiruromorpha</taxon>
        <taxon>Spiruroidea</taxon>
        <taxon>Gongylonematidae</taxon>
        <taxon>Gongylonema</taxon>
    </lineage>
</organism>
<evidence type="ECO:0000313" key="2">
    <source>
        <dbReference type="Proteomes" id="UP000271098"/>
    </source>
</evidence>
<dbReference type="WBParaSite" id="GPUH_0000585901-mRNA-1">
    <property type="protein sequence ID" value="GPUH_0000585901-mRNA-1"/>
    <property type="gene ID" value="GPUH_0000585901"/>
</dbReference>
<dbReference type="Gene3D" id="3.90.1150.10">
    <property type="entry name" value="Aspartate Aminotransferase, domain 1"/>
    <property type="match status" value="1"/>
</dbReference>
<accession>A0A183DAW0</accession>
<protein>
    <submittedName>
        <fullName evidence="3">Transposase</fullName>
    </submittedName>
</protein>
<dbReference type="AlphaFoldDB" id="A0A183DAW0"/>
<evidence type="ECO:0000313" key="3">
    <source>
        <dbReference type="WBParaSite" id="GPUH_0000585901-mRNA-1"/>
    </source>
</evidence>